<evidence type="ECO:0000313" key="2">
    <source>
        <dbReference type="Proteomes" id="UP000824533"/>
    </source>
</evidence>
<sequence>MADRERDGNIKFPRKLMKNLILRYKEYPCLWDMNSTDYTIKSKRHDAITKLTELVQEHDSSATRVHVLRKLESMRSCVRREYKKVQESRHNATCEDDIYTPHLWYYDIFPFIYKYEQEMDFKSKGGKSTPNQNAESDEEIEEEENSYSAAESFSGDYSAANQIIEVPICSPANKRYSSYDEEPAKKRPMTEVGDEYDAIGINVAAKLRYLPPNMRVLAEKLINDVLFQAQTNGLTQHTTLSTPDPFKQE</sequence>
<proteinExistence type="predicted"/>
<evidence type="ECO:0000313" key="1">
    <source>
        <dbReference type="EMBL" id="KAJ0174282.1"/>
    </source>
</evidence>
<accession>A0ACC1CSS2</accession>
<reference evidence="1 2" key="1">
    <citation type="journal article" date="2021" name="Front. Genet.">
        <title>Chromosome-Level Genome Assembly Reveals Significant Gene Expansion in the Toll and IMD Signaling Pathways of Dendrolimus kikuchii.</title>
        <authorList>
            <person name="Zhou J."/>
            <person name="Wu P."/>
            <person name="Xiong Z."/>
            <person name="Liu N."/>
            <person name="Zhao N."/>
            <person name="Ji M."/>
            <person name="Qiu Y."/>
            <person name="Yang B."/>
        </authorList>
    </citation>
    <scope>NUCLEOTIDE SEQUENCE [LARGE SCALE GENOMIC DNA]</scope>
    <source>
        <strain evidence="1">Ann1</strain>
    </source>
</reference>
<dbReference type="Proteomes" id="UP000824533">
    <property type="component" value="Linkage Group LG18"/>
</dbReference>
<comment type="caution">
    <text evidence="1">The sequence shown here is derived from an EMBL/GenBank/DDBJ whole genome shotgun (WGS) entry which is preliminary data.</text>
</comment>
<keyword evidence="2" id="KW-1185">Reference proteome</keyword>
<name>A0ACC1CSS2_9NEOP</name>
<organism evidence="1 2">
    <name type="scientific">Dendrolimus kikuchii</name>
    <dbReference type="NCBI Taxonomy" id="765133"/>
    <lineage>
        <taxon>Eukaryota</taxon>
        <taxon>Metazoa</taxon>
        <taxon>Ecdysozoa</taxon>
        <taxon>Arthropoda</taxon>
        <taxon>Hexapoda</taxon>
        <taxon>Insecta</taxon>
        <taxon>Pterygota</taxon>
        <taxon>Neoptera</taxon>
        <taxon>Endopterygota</taxon>
        <taxon>Lepidoptera</taxon>
        <taxon>Glossata</taxon>
        <taxon>Ditrysia</taxon>
        <taxon>Bombycoidea</taxon>
        <taxon>Lasiocampidae</taxon>
        <taxon>Dendrolimus</taxon>
    </lineage>
</organism>
<gene>
    <name evidence="1" type="ORF">K1T71_010428</name>
</gene>
<protein>
    <submittedName>
        <fullName evidence="1">Uncharacterized protein</fullName>
    </submittedName>
</protein>
<dbReference type="EMBL" id="CM034404">
    <property type="protein sequence ID" value="KAJ0174282.1"/>
    <property type="molecule type" value="Genomic_DNA"/>
</dbReference>